<dbReference type="SUPFAM" id="SSF51351">
    <property type="entry name" value="Triosephosphate isomerase (TIM)"/>
    <property type="match status" value="1"/>
</dbReference>
<sequence length="238" mass="24571">MNDRTTAVPLVGPLLIVNPKAYLGGAETLALAKLTDELAGEFGITTLFTAQHADLRLVAEATSNLVVTAQHMDPITPGRGMGHILPEGLVEAGAGAVVLNHAEHPLGVDVLDRTLERAREVGLASIVCADSDAQCRAIATLGPDVMICEPTAAIGTGQMDAGDYVERTTRIVKSVDPAILVIQAAGVSTGDDVARVLSQGADGSGGTSGILKHPDHRGILTDMYTALVAHRDANSTAE</sequence>
<dbReference type="EMBL" id="JBHUNE010000006">
    <property type="protein sequence ID" value="MFD2758272.1"/>
    <property type="molecule type" value="Genomic_DNA"/>
</dbReference>
<dbReference type="RefSeq" id="WP_019619623.1">
    <property type="nucleotide sequence ID" value="NZ_JBHUNE010000006.1"/>
</dbReference>
<accession>A0ABW5V0R7</accession>
<dbReference type="EC" id="5.3.1.1" evidence="2"/>
<evidence type="ECO:0000256" key="1">
    <source>
        <dbReference type="ARBA" id="ARBA00023235"/>
    </source>
</evidence>
<dbReference type="Gene3D" id="3.20.20.70">
    <property type="entry name" value="Aldolase class I"/>
    <property type="match status" value="1"/>
</dbReference>
<dbReference type="Pfam" id="PF00121">
    <property type="entry name" value="TIM"/>
    <property type="match status" value="1"/>
</dbReference>
<evidence type="ECO:0000313" key="3">
    <source>
        <dbReference type="Proteomes" id="UP001597492"/>
    </source>
</evidence>
<name>A0ABW5V0R7_9MICO</name>
<dbReference type="GO" id="GO:0004807">
    <property type="term" value="F:triose-phosphate isomerase activity"/>
    <property type="evidence" value="ECO:0007669"/>
    <property type="project" value="UniProtKB-EC"/>
</dbReference>
<reference evidence="3" key="1">
    <citation type="journal article" date="2019" name="Int. J. Syst. Evol. Microbiol.">
        <title>The Global Catalogue of Microorganisms (GCM) 10K type strain sequencing project: providing services to taxonomists for standard genome sequencing and annotation.</title>
        <authorList>
            <consortium name="The Broad Institute Genomics Platform"/>
            <consortium name="The Broad Institute Genome Sequencing Center for Infectious Disease"/>
            <person name="Wu L."/>
            <person name="Ma J."/>
        </authorList>
    </citation>
    <scope>NUCLEOTIDE SEQUENCE [LARGE SCALE GENOMIC DNA]</scope>
    <source>
        <strain evidence="3">TISTR 1514</strain>
    </source>
</reference>
<protein>
    <submittedName>
        <fullName evidence="2">Triose-phosphate isomerase</fullName>
        <ecNumber evidence="2">5.3.1.1</ecNumber>
    </submittedName>
</protein>
<dbReference type="InterPro" id="IPR000652">
    <property type="entry name" value="Triosephosphate_isomerase"/>
</dbReference>
<dbReference type="Proteomes" id="UP001597492">
    <property type="component" value="Unassembled WGS sequence"/>
</dbReference>
<keyword evidence="1 2" id="KW-0413">Isomerase</keyword>
<comment type="caution">
    <text evidence="2">The sequence shown here is derived from an EMBL/GenBank/DDBJ whole genome shotgun (WGS) entry which is preliminary data.</text>
</comment>
<proteinExistence type="predicted"/>
<dbReference type="PROSITE" id="PS51440">
    <property type="entry name" value="TIM_2"/>
    <property type="match status" value="1"/>
</dbReference>
<dbReference type="InterPro" id="IPR013785">
    <property type="entry name" value="Aldolase_TIM"/>
</dbReference>
<organism evidence="2 3">
    <name type="scientific">Gulosibacter faecalis</name>
    <dbReference type="NCBI Taxonomy" id="272240"/>
    <lineage>
        <taxon>Bacteria</taxon>
        <taxon>Bacillati</taxon>
        <taxon>Actinomycetota</taxon>
        <taxon>Actinomycetes</taxon>
        <taxon>Micrococcales</taxon>
        <taxon>Microbacteriaceae</taxon>
        <taxon>Gulosibacter</taxon>
    </lineage>
</organism>
<gene>
    <name evidence="2" type="ORF">ACFSW7_07760</name>
</gene>
<dbReference type="InterPro" id="IPR035990">
    <property type="entry name" value="TIM_sf"/>
</dbReference>
<dbReference type="NCBIfam" id="NF003302">
    <property type="entry name" value="PRK04302.1"/>
    <property type="match status" value="1"/>
</dbReference>
<keyword evidence="3" id="KW-1185">Reference proteome</keyword>
<evidence type="ECO:0000313" key="2">
    <source>
        <dbReference type="EMBL" id="MFD2758272.1"/>
    </source>
</evidence>